<name>A0A926RX00_9BACI</name>
<gene>
    <name evidence="5 9" type="primary">recX</name>
    <name evidence="9" type="ORF">IC621_05360</name>
</gene>
<dbReference type="Proteomes" id="UP000626844">
    <property type="component" value="Unassembled WGS sequence"/>
</dbReference>
<dbReference type="HAMAP" id="MF_01114">
    <property type="entry name" value="RecX"/>
    <property type="match status" value="1"/>
</dbReference>
<comment type="caution">
    <text evidence="9">The sequence shown here is derived from an EMBL/GenBank/DDBJ whole genome shotgun (WGS) entry which is preliminary data.</text>
</comment>
<evidence type="ECO:0000259" key="6">
    <source>
        <dbReference type="Pfam" id="PF02631"/>
    </source>
</evidence>
<sequence length="267" mass="31929">MPFITKITTQKKNSERFNIYLDDKYAFSVDQDIFIKYSLQKGKELDELDMFEIQYGDDVKKAFNIAVNYLSYRMRAIREVMDYLRQKEIDDAVIQEVIHKLKEYNYVNDSEFANSYVRTQFQSNRKGPELIRKELVTKGIDVNEIEEALSLYSEEQQIDAALSTAEKVVKKENRLSTTERRQKIEQTLARKGFPFSIIHIVLEEIDYKKDENEEWGALKLQAEKAKKKYRSEESFQYKLKMKQFLYRKGFELDLIEQYLNEEEEDFI</sequence>
<keyword evidence="10" id="KW-1185">Reference proteome</keyword>
<proteinExistence type="inferred from homology"/>
<dbReference type="InterPro" id="IPR053925">
    <property type="entry name" value="RecX_HTH_3rd"/>
</dbReference>
<dbReference type="RefSeq" id="WP_191156494.1">
    <property type="nucleotide sequence ID" value="NZ_JACXAI010000004.1"/>
</dbReference>
<comment type="function">
    <text evidence="5">Modulates RecA activity.</text>
</comment>
<evidence type="ECO:0000259" key="8">
    <source>
        <dbReference type="Pfam" id="PF21982"/>
    </source>
</evidence>
<dbReference type="Gene3D" id="1.10.10.10">
    <property type="entry name" value="Winged helix-like DNA-binding domain superfamily/Winged helix DNA-binding domain"/>
    <property type="match status" value="4"/>
</dbReference>
<dbReference type="PANTHER" id="PTHR33602:SF1">
    <property type="entry name" value="REGULATORY PROTEIN RECX FAMILY PROTEIN"/>
    <property type="match status" value="1"/>
</dbReference>
<evidence type="ECO:0000259" key="7">
    <source>
        <dbReference type="Pfam" id="PF21981"/>
    </source>
</evidence>
<reference evidence="9" key="1">
    <citation type="submission" date="2020-09" db="EMBL/GenBank/DDBJ databases">
        <title>A novel bacterium of genus Bacillus, isolated from South China Sea.</title>
        <authorList>
            <person name="Huang H."/>
            <person name="Mo K."/>
            <person name="Hu Y."/>
        </authorList>
    </citation>
    <scope>NUCLEOTIDE SEQUENCE</scope>
    <source>
        <strain evidence="9">IB182487</strain>
    </source>
</reference>
<evidence type="ECO:0000313" key="9">
    <source>
        <dbReference type="EMBL" id="MBD1379652.1"/>
    </source>
</evidence>
<evidence type="ECO:0000256" key="1">
    <source>
        <dbReference type="ARBA" id="ARBA00004496"/>
    </source>
</evidence>
<protein>
    <recommendedName>
        <fullName evidence="3 5">Regulatory protein RecX</fullName>
    </recommendedName>
</protein>
<feature type="domain" description="RecX second three-helical" evidence="6">
    <location>
        <begin position="108"/>
        <end position="149"/>
    </location>
</feature>
<keyword evidence="4 5" id="KW-0963">Cytoplasm</keyword>
<feature type="domain" description="RecX third three-helical" evidence="7">
    <location>
        <begin position="213"/>
        <end position="259"/>
    </location>
</feature>
<accession>A0A926RX00</accession>
<evidence type="ECO:0000256" key="5">
    <source>
        <dbReference type="HAMAP-Rule" id="MF_01114"/>
    </source>
</evidence>
<dbReference type="NCBIfam" id="NF010733">
    <property type="entry name" value="PRK14135.1"/>
    <property type="match status" value="1"/>
</dbReference>
<dbReference type="Pfam" id="PF21982">
    <property type="entry name" value="RecX_HTH1"/>
    <property type="match status" value="1"/>
</dbReference>
<dbReference type="InterPro" id="IPR036388">
    <property type="entry name" value="WH-like_DNA-bd_sf"/>
</dbReference>
<evidence type="ECO:0000256" key="3">
    <source>
        <dbReference type="ARBA" id="ARBA00018111"/>
    </source>
</evidence>
<dbReference type="AlphaFoldDB" id="A0A926RX00"/>
<dbReference type="InterPro" id="IPR003783">
    <property type="entry name" value="Regulatory_RecX"/>
</dbReference>
<dbReference type="InterPro" id="IPR053926">
    <property type="entry name" value="RecX_HTH_1st"/>
</dbReference>
<comment type="similarity">
    <text evidence="2 5">Belongs to the RecX family.</text>
</comment>
<dbReference type="Pfam" id="PF21981">
    <property type="entry name" value="RecX_HTH3"/>
    <property type="match status" value="2"/>
</dbReference>
<dbReference type="Pfam" id="PF02631">
    <property type="entry name" value="RecX_HTH2"/>
    <property type="match status" value="1"/>
</dbReference>
<comment type="subcellular location">
    <subcellularLocation>
        <location evidence="1 5">Cytoplasm</location>
    </subcellularLocation>
</comment>
<dbReference type="GO" id="GO:0005737">
    <property type="term" value="C:cytoplasm"/>
    <property type="evidence" value="ECO:0007669"/>
    <property type="project" value="UniProtKB-SubCell"/>
</dbReference>
<evidence type="ECO:0000256" key="4">
    <source>
        <dbReference type="ARBA" id="ARBA00022490"/>
    </source>
</evidence>
<feature type="domain" description="RecX third three-helical" evidence="7">
    <location>
        <begin position="155"/>
        <end position="202"/>
    </location>
</feature>
<evidence type="ECO:0000256" key="2">
    <source>
        <dbReference type="ARBA" id="ARBA00009695"/>
    </source>
</evidence>
<feature type="domain" description="RecX first three-helical" evidence="8">
    <location>
        <begin position="62"/>
        <end position="101"/>
    </location>
</feature>
<dbReference type="GO" id="GO:0006282">
    <property type="term" value="P:regulation of DNA repair"/>
    <property type="evidence" value="ECO:0007669"/>
    <property type="project" value="UniProtKB-UniRule"/>
</dbReference>
<organism evidence="9 10">
    <name type="scientific">Metabacillus arenae</name>
    <dbReference type="NCBI Taxonomy" id="2771434"/>
    <lineage>
        <taxon>Bacteria</taxon>
        <taxon>Bacillati</taxon>
        <taxon>Bacillota</taxon>
        <taxon>Bacilli</taxon>
        <taxon>Bacillales</taxon>
        <taxon>Bacillaceae</taxon>
        <taxon>Metabacillus</taxon>
    </lineage>
</organism>
<evidence type="ECO:0000313" key="10">
    <source>
        <dbReference type="Proteomes" id="UP000626844"/>
    </source>
</evidence>
<dbReference type="InterPro" id="IPR053924">
    <property type="entry name" value="RecX_HTH_2nd"/>
</dbReference>
<dbReference type="PANTHER" id="PTHR33602">
    <property type="entry name" value="REGULATORY PROTEIN RECX FAMILY PROTEIN"/>
    <property type="match status" value="1"/>
</dbReference>
<dbReference type="EMBL" id="JACXAI010000004">
    <property type="protein sequence ID" value="MBD1379652.1"/>
    <property type="molecule type" value="Genomic_DNA"/>
</dbReference>